<dbReference type="KEGG" id="mbu:Mbur_1741"/>
<dbReference type="GeneID" id="3997301"/>
<dbReference type="HOGENOM" id="CLU_508662_0_0_2"/>
<name>Q12V95_METBU</name>
<organism evidence="1 2">
    <name type="scientific">Methanococcoides burtonii (strain DSM 6242 / NBRC 107633 / OCM 468 / ACE-M)</name>
    <dbReference type="NCBI Taxonomy" id="259564"/>
    <lineage>
        <taxon>Archaea</taxon>
        <taxon>Methanobacteriati</taxon>
        <taxon>Methanobacteriota</taxon>
        <taxon>Stenosarchaea group</taxon>
        <taxon>Methanomicrobia</taxon>
        <taxon>Methanosarcinales</taxon>
        <taxon>Methanosarcinaceae</taxon>
        <taxon>Methanococcoides</taxon>
    </lineage>
</organism>
<dbReference type="EMBL" id="CP000300">
    <property type="protein sequence ID" value="ABE52631.1"/>
    <property type="molecule type" value="Genomic_DNA"/>
</dbReference>
<dbReference type="Proteomes" id="UP000001979">
    <property type="component" value="Chromosome"/>
</dbReference>
<keyword evidence="2" id="KW-1185">Reference proteome</keyword>
<protein>
    <submittedName>
        <fullName evidence="1">Uncharacterized protein</fullName>
    </submittedName>
</protein>
<evidence type="ECO:0000313" key="1">
    <source>
        <dbReference type="EMBL" id="ABE52631.1"/>
    </source>
</evidence>
<dbReference type="PANTHER" id="PTHR36842">
    <property type="entry name" value="PROTEIN TOLB HOMOLOG"/>
    <property type="match status" value="1"/>
</dbReference>
<dbReference type="STRING" id="259564.Mbur_1741"/>
<dbReference type="AlphaFoldDB" id="Q12V95"/>
<dbReference type="PANTHER" id="PTHR36842:SF1">
    <property type="entry name" value="PROTEIN TOLB"/>
    <property type="match status" value="1"/>
</dbReference>
<gene>
    <name evidence="1" type="ordered locus">Mbur_1741</name>
</gene>
<accession>Q12V95</accession>
<dbReference type="InterPro" id="IPR011042">
    <property type="entry name" value="6-blade_b-propeller_TolB-like"/>
</dbReference>
<dbReference type="SUPFAM" id="SSF82171">
    <property type="entry name" value="DPP6 N-terminal domain-like"/>
    <property type="match status" value="1"/>
</dbReference>
<sequence length="559" mass="62699">MIQFKVMSIPCSCTTNKACILLIVEQQGHDQRQIFPRKTVKKSSKIEDDQMFKKQIKLTLMFIALVCLSFQPVSASGSLKQVNVTEVSDLNQIAGKDIISLVETNRLDISNINNKPVFNVIWNPDGSQMLIDASLFLLPKGGGDFNSSLISALYIANANGSDVKRVAWGESSYSGSKSVTAPVWSHSGAYFAYMELSKERMYRVTSSQLIIMSSDMQLTQQVELDPEMIELESDPSNFKYSPTEDKIAALMPGNLIIYDLEENTNLVFNLPDDTADVENMEWSPDGEKIVFIQNICNIIIVDIEKRELNQIYSAEHVGMYDAQWSPDSNKLIFYEISGSEEDGTLNYDIYAINDSGGNPEKIAVFDSGSSRVIQWYPDSEKLLVKKRSDDDTYALYSLSIIGKMGKLIEGNHGLDGMVGPNGYILATDLNPSYRVPPYIKTSNLFLFNELDKLTIENVTYHTWKGTDLLFVKDNEISVLNTSTHDIQDIPLPVKNYDRINVAPSGRFIAVDNNIFGFYEQGHSINITAGNDMKDNSGGNTTEETSNYKDLLQLLQLWEY</sequence>
<evidence type="ECO:0000313" key="2">
    <source>
        <dbReference type="Proteomes" id="UP000001979"/>
    </source>
</evidence>
<proteinExistence type="predicted"/>
<reference evidence="2" key="1">
    <citation type="journal article" date="2009" name="ISME J.">
        <title>The genome sequence of the psychrophilic archaeon, Methanococcoides burtonii: the role of genome evolution in cold adaptation.</title>
        <authorList>
            <person name="Allen M.A."/>
            <person name="Lauro F.M."/>
            <person name="Williams T.J."/>
            <person name="Burg D."/>
            <person name="Siddiqui K.S."/>
            <person name="De Francisci D."/>
            <person name="Chong K.W."/>
            <person name="Pilak O."/>
            <person name="Chew H.H."/>
            <person name="De Maere M.Z."/>
            <person name="Ting L."/>
            <person name="Katrib M."/>
            <person name="Ng C."/>
            <person name="Sowers K.R."/>
            <person name="Galperin M.Y."/>
            <person name="Anderson I.J."/>
            <person name="Ivanova N."/>
            <person name="Dalin E."/>
            <person name="Martinez M."/>
            <person name="Lapidus A."/>
            <person name="Hauser L."/>
            <person name="Land M."/>
            <person name="Thomas T."/>
            <person name="Cavicchioli R."/>
        </authorList>
    </citation>
    <scope>NUCLEOTIDE SEQUENCE [LARGE SCALE GENOMIC DNA]</scope>
    <source>
        <strain evidence="2">DSM 6242 / NBRC 107633 / OCM 468 / ACE-M</strain>
    </source>
</reference>
<dbReference type="RefSeq" id="WP_011499774.1">
    <property type="nucleotide sequence ID" value="NC_007955.1"/>
</dbReference>
<dbReference type="Gene3D" id="2.120.10.30">
    <property type="entry name" value="TolB, C-terminal domain"/>
    <property type="match status" value="1"/>
</dbReference>